<evidence type="ECO:0000256" key="10">
    <source>
        <dbReference type="HAMAP-Rule" id="MF_00454"/>
    </source>
</evidence>
<dbReference type="GO" id="GO:0046872">
    <property type="term" value="F:metal ion binding"/>
    <property type="evidence" value="ECO:0007669"/>
    <property type="project" value="UniProtKB-KW"/>
</dbReference>
<keyword evidence="6 10" id="KW-0407">Ion channel</keyword>
<comment type="subcellular location">
    <subcellularLocation>
        <location evidence="1 10">Cell membrane</location>
        <topology evidence="1 10">Multi-pass membrane protein</topology>
    </subcellularLocation>
</comment>
<comment type="similarity">
    <text evidence="7 10">Belongs to the fluoride channel Fluc/FEX (TC 1.A.43) family.</text>
</comment>
<keyword evidence="10" id="KW-0915">Sodium</keyword>
<sequence>MARAATVLAGQGPAIAVVSLGGALGAASRHGLSLLLPHAGGFPWATLLVNVSGCLAIGALIVVLTEALTAPPLARPFLGTGFLGGYTTFSAYAGEAEGLLSGGSIMLGGTYLVLTLLAALAAAWAGTRAARLVLARSNDGQPR</sequence>
<evidence type="ECO:0000256" key="4">
    <source>
        <dbReference type="ARBA" id="ARBA00022989"/>
    </source>
</evidence>
<comment type="activity regulation">
    <text evidence="10">Na(+) is not transported, but it plays an essential structural role and its presence is essential for fluoride channel function.</text>
</comment>
<keyword evidence="2 10" id="KW-1003">Cell membrane</keyword>
<comment type="caution">
    <text evidence="11">The sequence shown here is derived from an EMBL/GenBank/DDBJ whole genome shotgun (WGS) entry which is preliminary data.</text>
</comment>
<evidence type="ECO:0000256" key="9">
    <source>
        <dbReference type="ARBA" id="ARBA00049940"/>
    </source>
</evidence>
<keyword evidence="10" id="KW-0479">Metal-binding</keyword>
<dbReference type="RefSeq" id="WP_192039947.1">
    <property type="nucleotide sequence ID" value="NZ_JACYWE010000008.1"/>
</dbReference>
<evidence type="ECO:0000256" key="5">
    <source>
        <dbReference type="ARBA" id="ARBA00023136"/>
    </source>
</evidence>
<dbReference type="Proteomes" id="UP000642993">
    <property type="component" value="Unassembled WGS sequence"/>
</dbReference>
<dbReference type="EMBL" id="JACYWE010000008">
    <property type="protein sequence ID" value="MBD8507492.1"/>
    <property type="molecule type" value="Genomic_DNA"/>
</dbReference>
<evidence type="ECO:0000256" key="2">
    <source>
        <dbReference type="ARBA" id="ARBA00022475"/>
    </source>
</evidence>
<evidence type="ECO:0000256" key="6">
    <source>
        <dbReference type="ARBA" id="ARBA00023303"/>
    </source>
</evidence>
<keyword evidence="3 10" id="KW-0812">Transmembrane</keyword>
<keyword evidence="12" id="KW-1185">Reference proteome</keyword>
<gene>
    <name evidence="10" type="primary">fluC</name>
    <name evidence="10" type="synonym">crcB</name>
    <name evidence="11" type="ORF">HT102_13470</name>
</gene>
<evidence type="ECO:0000313" key="12">
    <source>
        <dbReference type="Proteomes" id="UP000642993"/>
    </source>
</evidence>
<evidence type="ECO:0000256" key="1">
    <source>
        <dbReference type="ARBA" id="ARBA00004651"/>
    </source>
</evidence>
<organism evidence="11 12">
    <name type="scientific">Lolliginicoccus lacisalsi</name>
    <dbReference type="NCBI Taxonomy" id="2742202"/>
    <lineage>
        <taxon>Bacteria</taxon>
        <taxon>Bacillati</taxon>
        <taxon>Actinomycetota</taxon>
        <taxon>Actinomycetes</taxon>
        <taxon>Mycobacteriales</taxon>
        <taxon>Hoyosellaceae</taxon>
        <taxon>Lolliginicoccus</taxon>
    </lineage>
</organism>
<dbReference type="Pfam" id="PF02537">
    <property type="entry name" value="CRCB"/>
    <property type="match status" value="1"/>
</dbReference>
<dbReference type="GO" id="GO:0140114">
    <property type="term" value="P:cellular detoxification of fluoride"/>
    <property type="evidence" value="ECO:0007669"/>
    <property type="project" value="UniProtKB-UniRule"/>
</dbReference>
<keyword evidence="5 10" id="KW-0472">Membrane</keyword>
<proteinExistence type="inferred from homology"/>
<dbReference type="PANTHER" id="PTHR28259:SF1">
    <property type="entry name" value="FLUORIDE EXPORT PROTEIN 1-RELATED"/>
    <property type="match status" value="1"/>
</dbReference>
<comment type="function">
    <text evidence="9 10">Fluoride-specific ion channel. Important for reducing fluoride concentration in the cell, thus reducing its toxicity.</text>
</comment>
<reference evidence="11" key="1">
    <citation type="submission" date="2020-09" db="EMBL/GenBank/DDBJ databases">
        <title>Hoyosella lacisalsi sp. nov., a halotolerant actinobacterium isolated from soil of Lake Gudzhirganskoe.</title>
        <authorList>
            <person name="Yang Q."/>
            <person name="Guo P.Y."/>
            <person name="Liu S.W."/>
            <person name="Li F.N."/>
            <person name="Sun C.H."/>
        </authorList>
    </citation>
    <scope>NUCLEOTIDE SEQUENCE</scope>
    <source>
        <strain evidence="11">G463</strain>
    </source>
</reference>
<name>A0A927JF34_9ACTN</name>
<dbReference type="GO" id="GO:0005886">
    <property type="term" value="C:plasma membrane"/>
    <property type="evidence" value="ECO:0007669"/>
    <property type="project" value="UniProtKB-SubCell"/>
</dbReference>
<feature type="transmembrane region" description="Helical" evidence="10">
    <location>
        <begin position="41"/>
        <end position="64"/>
    </location>
</feature>
<evidence type="ECO:0000256" key="3">
    <source>
        <dbReference type="ARBA" id="ARBA00022692"/>
    </source>
</evidence>
<comment type="catalytic activity">
    <reaction evidence="8">
        <text>fluoride(in) = fluoride(out)</text>
        <dbReference type="Rhea" id="RHEA:76159"/>
        <dbReference type="ChEBI" id="CHEBI:17051"/>
    </reaction>
    <physiologicalReaction direction="left-to-right" evidence="8">
        <dbReference type="Rhea" id="RHEA:76160"/>
    </physiologicalReaction>
</comment>
<dbReference type="InterPro" id="IPR003691">
    <property type="entry name" value="FluC"/>
</dbReference>
<keyword evidence="10" id="KW-0813">Transport</keyword>
<keyword evidence="10" id="KW-0406">Ion transport</keyword>
<protein>
    <recommendedName>
        <fullName evidence="10">Fluoride-specific ion channel FluC</fullName>
    </recommendedName>
</protein>
<evidence type="ECO:0000313" key="11">
    <source>
        <dbReference type="EMBL" id="MBD8507492.1"/>
    </source>
</evidence>
<dbReference type="GO" id="GO:0062054">
    <property type="term" value="F:fluoride channel activity"/>
    <property type="evidence" value="ECO:0007669"/>
    <property type="project" value="UniProtKB-UniRule"/>
</dbReference>
<feature type="binding site" evidence="10">
    <location>
        <position position="84"/>
    </location>
    <ligand>
        <name>Na(+)</name>
        <dbReference type="ChEBI" id="CHEBI:29101"/>
        <note>structural</note>
    </ligand>
</feature>
<evidence type="ECO:0000256" key="7">
    <source>
        <dbReference type="ARBA" id="ARBA00035120"/>
    </source>
</evidence>
<dbReference type="PANTHER" id="PTHR28259">
    <property type="entry name" value="FLUORIDE EXPORT PROTEIN 1-RELATED"/>
    <property type="match status" value="1"/>
</dbReference>
<feature type="binding site" evidence="10">
    <location>
        <position position="87"/>
    </location>
    <ligand>
        <name>Na(+)</name>
        <dbReference type="ChEBI" id="CHEBI:29101"/>
        <note>structural</note>
    </ligand>
</feature>
<accession>A0A927JF34</accession>
<feature type="transmembrane region" description="Helical" evidence="10">
    <location>
        <begin position="105"/>
        <end position="126"/>
    </location>
</feature>
<keyword evidence="4 10" id="KW-1133">Transmembrane helix</keyword>
<feature type="transmembrane region" description="Helical" evidence="10">
    <location>
        <begin position="76"/>
        <end position="93"/>
    </location>
</feature>
<evidence type="ECO:0000256" key="8">
    <source>
        <dbReference type="ARBA" id="ARBA00035585"/>
    </source>
</evidence>
<dbReference type="HAMAP" id="MF_00454">
    <property type="entry name" value="FluC"/>
    <property type="match status" value="1"/>
</dbReference>
<dbReference type="AlphaFoldDB" id="A0A927JF34"/>